<reference evidence="1" key="1">
    <citation type="submission" date="2021-07" db="EMBL/GenBank/DDBJ databases">
        <title>Shewanella sp. YLB-07 whole genome sequence.</title>
        <authorList>
            <person name="Yu L."/>
        </authorList>
    </citation>
    <scope>NUCLEOTIDE SEQUENCE</scope>
    <source>
        <strain evidence="1">YLB-08</strain>
    </source>
</reference>
<dbReference type="RefSeq" id="WP_142873019.1">
    <property type="nucleotide sequence ID" value="NZ_CP045503.2"/>
</dbReference>
<dbReference type="Proteomes" id="UP000316416">
    <property type="component" value="Chromosome"/>
</dbReference>
<evidence type="ECO:0000313" key="2">
    <source>
        <dbReference type="Proteomes" id="UP000316416"/>
    </source>
</evidence>
<gene>
    <name evidence="1" type="ORF">FM038_001340</name>
</gene>
<proteinExistence type="predicted"/>
<dbReference type="InterPro" id="IPR023614">
    <property type="entry name" value="Porin_dom_sf"/>
</dbReference>
<dbReference type="EMBL" id="CP045503">
    <property type="protein sequence ID" value="QPG56220.1"/>
    <property type="molecule type" value="Genomic_DNA"/>
</dbReference>
<keyword evidence="2" id="KW-1185">Reference proteome</keyword>
<protein>
    <submittedName>
        <fullName evidence="1">Uncharacterized protein</fullName>
    </submittedName>
</protein>
<evidence type="ECO:0000313" key="1">
    <source>
        <dbReference type="EMBL" id="QPG56220.1"/>
    </source>
</evidence>
<accession>A0ABX6V0V8</accession>
<dbReference type="Gene3D" id="2.40.160.10">
    <property type="entry name" value="Porin"/>
    <property type="match status" value="1"/>
</dbReference>
<sequence length="253" mass="28409">MAQSSNIGAQYSLMNTEYRGIGGNNDFDTDSYSIDGTYVFDSSWFLGLAYQDVNPNEQNSVYDQDSDTYTINAGYYITNSASLSAFYSNSEQSDEKDYELYQLAMEQSVDSYGVEYRHFFAFTPLSGIDLSAKLSQEKLDYVSVSSGASNTKNLSNNTVNTAIINLNWYINRSWSIGANYQWLDIDAEHIATGDLEWHTNMSHSDSFYGLKTAYWWQISQHFAANFSAAKLFGSDDANRPDGFLVGATINGRF</sequence>
<organism evidence="1 2">
    <name type="scientific">Shewanella eurypsychrophilus</name>
    <dbReference type="NCBI Taxonomy" id="2593656"/>
    <lineage>
        <taxon>Bacteria</taxon>
        <taxon>Pseudomonadati</taxon>
        <taxon>Pseudomonadota</taxon>
        <taxon>Gammaproteobacteria</taxon>
        <taxon>Alteromonadales</taxon>
        <taxon>Shewanellaceae</taxon>
        <taxon>Shewanella</taxon>
    </lineage>
</organism>
<name>A0ABX6V0V8_9GAMM</name>
<dbReference type="SUPFAM" id="SSF56935">
    <property type="entry name" value="Porins"/>
    <property type="match status" value="1"/>
</dbReference>